<accession>A0A3D8GY19</accession>
<reference evidence="1 2" key="1">
    <citation type="submission" date="2018-08" db="EMBL/GenBank/DDBJ databases">
        <title>Genome sequence of Marinobacter flavimaris KCTC 12185.</title>
        <authorList>
            <person name="Chun J."/>
            <person name="Kim B.-Y."/>
            <person name="Choi S.-B."/>
            <person name="Kwak M.-J."/>
        </authorList>
    </citation>
    <scope>NUCLEOTIDE SEQUENCE [LARGE SCALE GENOMIC DNA]</scope>
    <source>
        <strain evidence="1 2">KCTC 12185</strain>
    </source>
</reference>
<proteinExistence type="predicted"/>
<dbReference type="AlphaFoldDB" id="A0A3D8GY19"/>
<evidence type="ECO:0000313" key="2">
    <source>
        <dbReference type="Proteomes" id="UP000256431"/>
    </source>
</evidence>
<protein>
    <submittedName>
        <fullName evidence="1">ATPase</fullName>
    </submittedName>
</protein>
<dbReference type="Proteomes" id="UP000256431">
    <property type="component" value="Unassembled WGS sequence"/>
</dbReference>
<name>A0A3D8GY19_9GAMM</name>
<organism evidence="1 2">
    <name type="scientific">Marinobacter flavimaris</name>
    <dbReference type="NCBI Taxonomy" id="262076"/>
    <lineage>
        <taxon>Bacteria</taxon>
        <taxon>Pseudomonadati</taxon>
        <taxon>Pseudomonadota</taxon>
        <taxon>Gammaproteobacteria</taxon>
        <taxon>Pseudomonadales</taxon>
        <taxon>Marinobacteraceae</taxon>
        <taxon>Marinobacter</taxon>
    </lineage>
</organism>
<gene>
    <name evidence="1" type="ORF">DXI23_20190</name>
</gene>
<comment type="caution">
    <text evidence="1">The sequence shown here is derived from an EMBL/GenBank/DDBJ whole genome shotgun (WGS) entry which is preliminary data.</text>
</comment>
<keyword evidence="2" id="KW-1185">Reference proteome</keyword>
<evidence type="ECO:0000313" key="1">
    <source>
        <dbReference type="EMBL" id="RDU39089.1"/>
    </source>
</evidence>
<dbReference type="RefSeq" id="WP_104272400.1">
    <property type="nucleotide sequence ID" value="NZ_PSSW01000019.1"/>
</dbReference>
<sequence length="152" mass="17847">MDIKTLGELIDWTSKLHSHLARCLSHCETKHEDKQARALLDYLATHESEIERIVREFERQGDAKALESRVYDYLSHDPIKTHRTCDEPYVRLDIAGICREVFDVHEQILDLYQTLVEKAEIPEARELLQSLLIMGENETRRLARQIGRMDDF</sequence>
<dbReference type="EMBL" id="QRDH01000018">
    <property type="protein sequence ID" value="RDU39089.1"/>
    <property type="molecule type" value="Genomic_DNA"/>
</dbReference>